<sequence length="121" mass="14058">MRLLTFVIGPDSDSVMLIWSLSTLLHQVSETSDLVCCHKASHQPLLLLLFASKRLFSFVNLDAAKRTSRPLAILYKLVHHQHESLAWLLILFEHCHFFVPILITFDFISYYLFLQFAHRSS</sequence>
<name>A0ACB8BW44_9AGAM</name>
<gene>
    <name evidence="1" type="ORF">BV22DRAFT_107349</name>
</gene>
<evidence type="ECO:0000313" key="2">
    <source>
        <dbReference type="Proteomes" id="UP000790709"/>
    </source>
</evidence>
<comment type="caution">
    <text evidence="1">The sequence shown here is derived from an EMBL/GenBank/DDBJ whole genome shotgun (WGS) entry which is preliminary data.</text>
</comment>
<protein>
    <submittedName>
        <fullName evidence="1">Uncharacterized protein</fullName>
    </submittedName>
</protein>
<evidence type="ECO:0000313" key="1">
    <source>
        <dbReference type="EMBL" id="KAH7929756.1"/>
    </source>
</evidence>
<keyword evidence="2" id="KW-1185">Reference proteome</keyword>
<reference evidence="1" key="1">
    <citation type="journal article" date="2021" name="New Phytol.">
        <title>Evolutionary innovations through gain and loss of genes in the ectomycorrhizal Boletales.</title>
        <authorList>
            <person name="Wu G."/>
            <person name="Miyauchi S."/>
            <person name="Morin E."/>
            <person name="Kuo A."/>
            <person name="Drula E."/>
            <person name="Varga T."/>
            <person name="Kohler A."/>
            <person name="Feng B."/>
            <person name="Cao Y."/>
            <person name="Lipzen A."/>
            <person name="Daum C."/>
            <person name="Hundley H."/>
            <person name="Pangilinan J."/>
            <person name="Johnson J."/>
            <person name="Barry K."/>
            <person name="LaButti K."/>
            <person name="Ng V."/>
            <person name="Ahrendt S."/>
            <person name="Min B."/>
            <person name="Choi I.G."/>
            <person name="Park H."/>
            <person name="Plett J.M."/>
            <person name="Magnuson J."/>
            <person name="Spatafora J.W."/>
            <person name="Nagy L.G."/>
            <person name="Henrissat B."/>
            <person name="Grigoriev I.V."/>
            <person name="Yang Z.L."/>
            <person name="Xu J."/>
            <person name="Martin F.M."/>
        </authorList>
    </citation>
    <scope>NUCLEOTIDE SEQUENCE</scope>
    <source>
        <strain evidence="1">KUC20120723A-06</strain>
    </source>
</reference>
<proteinExistence type="predicted"/>
<dbReference type="Proteomes" id="UP000790709">
    <property type="component" value="Unassembled WGS sequence"/>
</dbReference>
<organism evidence="1 2">
    <name type="scientific">Leucogyrophana mollusca</name>
    <dbReference type="NCBI Taxonomy" id="85980"/>
    <lineage>
        <taxon>Eukaryota</taxon>
        <taxon>Fungi</taxon>
        <taxon>Dikarya</taxon>
        <taxon>Basidiomycota</taxon>
        <taxon>Agaricomycotina</taxon>
        <taxon>Agaricomycetes</taxon>
        <taxon>Agaricomycetidae</taxon>
        <taxon>Boletales</taxon>
        <taxon>Boletales incertae sedis</taxon>
        <taxon>Leucogyrophana</taxon>
    </lineage>
</organism>
<dbReference type="EMBL" id="MU266338">
    <property type="protein sequence ID" value="KAH7929756.1"/>
    <property type="molecule type" value="Genomic_DNA"/>
</dbReference>
<accession>A0ACB8BW44</accession>